<feature type="transmembrane region" description="Helical" evidence="1">
    <location>
        <begin position="97"/>
        <end position="122"/>
    </location>
</feature>
<keyword evidence="1" id="KW-0472">Membrane</keyword>
<evidence type="ECO:0000256" key="1">
    <source>
        <dbReference type="SAM" id="Phobius"/>
    </source>
</evidence>
<evidence type="ECO:0000313" key="2">
    <source>
        <dbReference type="EMBL" id="SVC09157.1"/>
    </source>
</evidence>
<name>A0A382JD22_9ZZZZ</name>
<organism evidence="2">
    <name type="scientific">marine metagenome</name>
    <dbReference type="NCBI Taxonomy" id="408172"/>
    <lineage>
        <taxon>unclassified sequences</taxon>
        <taxon>metagenomes</taxon>
        <taxon>ecological metagenomes</taxon>
    </lineage>
</organism>
<proteinExistence type="predicted"/>
<evidence type="ECO:0008006" key="3">
    <source>
        <dbReference type="Google" id="ProtNLM"/>
    </source>
</evidence>
<feature type="transmembrane region" description="Helical" evidence="1">
    <location>
        <begin position="66"/>
        <end position="85"/>
    </location>
</feature>
<keyword evidence="1" id="KW-1133">Transmembrane helix</keyword>
<reference evidence="2" key="1">
    <citation type="submission" date="2018-05" db="EMBL/GenBank/DDBJ databases">
        <authorList>
            <person name="Lanie J.A."/>
            <person name="Ng W.-L."/>
            <person name="Kazmierczak K.M."/>
            <person name="Andrzejewski T.M."/>
            <person name="Davidsen T.M."/>
            <person name="Wayne K.J."/>
            <person name="Tettelin H."/>
            <person name="Glass J.I."/>
            <person name="Rusch D."/>
            <person name="Podicherti R."/>
            <person name="Tsui H.-C.T."/>
            <person name="Winkler M.E."/>
        </authorList>
    </citation>
    <scope>NUCLEOTIDE SEQUENCE</scope>
</reference>
<keyword evidence="1" id="KW-0812">Transmembrane</keyword>
<dbReference type="EMBL" id="UINC01073061">
    <property type="protein sequence ID" value="SVC09157.1"/>
    <property type="molecule type" value="Genomic_DNA"/>
</dbReference>
<accession>A0A382JD22</accession>
<protein>
    <recommendedName>
        <fullName evidence="3">Major facilitator superfamily (MFS) profile domain-containing protein</fullName>
    </recommendedName>
</protein>
<feature type="transmembrane region" description="Helical" evidence="1">
    <location>
        <begin position="37"/>
        <end position="54"/>
    </location>
</feature>
<sequence>MAALVLVFLGGFVVMVLEVYGAYLMRPSFGSSQEVWLAMIGMVMVALSAGYYLGGRMADRFKRASFLTWILYPAGVFIFFTKEISTPVLELQWMETANVVLASTAVSTAVFLPPCFVLGMLAP</sequence>
<dbReference type="NCBIfam" id="NF037959">
    <property type="entry name" value="MFS_SpdSyn"/>
    <property type="match status" value="1"/>
</dbReference>
<feature type="non-terminal residue" evidence="2">
    <location>
        <position position="123"/>
    </location>
</feature>
<gene>
    <name evidence="2" type="ORF">METZ01_LOCUS262011</name>
</gene>
<dbReference type="AlphaFoldDB" id="A0A382JD22"/>